<feature type="compositionally biased region" description="Basic and acidic residues" evidence="2">
    <location>
        <begin position="445"/>
        <end position="455"/>
    </location>
</feature>
<feature type="region of interest" description="Disordered" evidence="2">
    <location>
        <begin position="262"/>
        <end position="288"/>
    </location>
</feature>
<keyword evidence="1" id="KW-0175">Coiled coil</keyword>
<feature type="compositionally biased region" description="Basic and acidic residues" evidence="2">
    <location>
        <begin position="478"/>
        <end position="487"/>
    </location>
</feature>
<dbReference type="Proteomes" id="UP000237631">
    <property type="component" value="Unassembled WGS sequence"/>
</dbReference>
<dbReference type="STRING" id="357750.A0A2S6CG64"/>
<evidence type="ECO:0000313" key="4">
    <source>
        <dbReference type="Proteomes" id="UP000237631"/>
    </source>
</evidence>
<feature type="region of interest" description="Disordered" evidence="2">
    <location>
        <begin position="478"/>
        <end position="497"/>
    </location>
</feature>
<feature type="coiled-coil region" evidence="1">
    <location>
        <begin position="84"/>
        <end position="111"/>
    </location>
</feature>
<feature type="compositionally biased region" description="Polar residues" evidence="2">
    <location>
        <begin position="267"/>
        <end position="280"/>
    </location>
</feature>
<dbReference type="OrthoDB" id="3438382at2759"/>
<comment type="caution">
    <text evidence="3">The sequence shown here is derived from an EMBL/GenBank/DDBJ whole genome shotgun (WGS) entry which is preliminary data.</text>
</comment>
<evidence type="ECO:0000313" key="3">
    <source>
        <dbReference type="EMBL" id="PPJ58719.1"/>
    </source>
</evidence>
<accession>A0A2S6CG64</accession>
<name>A0A2S6CG64_9PEZI</name>
<dbReference type="Gene3D" id="1.20.5.300">
    <property type="match status" value="1"/>
</dbReference>
<evidence type="ECO:0000256" key="2">
    <source>
        <dbReference type="SAM" id="MobiDB-lite"/>
    </source>
</evidence>
<dbReference type="EMBL" id="PNEN01000450">
    <property type="protein sequence ID" value="PPJ58719.1"/>
    <property type="molecule type" value="Genomic_DNA"/>
</dbReference>
<sequence>MASTQSRDPRLNNANKRPPSRSPEGRLASNKRQATKSTALSALTDRGSASNDENRVGSPRAVKPTDSPSPMVALEKFFDASVSAAVLRFDLQSAERERQRADKEHSLLKDKFSEFPAIKEQKTAARTRALQKVEHIERNINDQAPEQKKILNTLASLFNQSATNTTAPQSAPRISDGPNPLELQSDISKLKARVTALEAVTTKKSALDPSEVSKKLEQLGKTTSEASQELPTLQVSLRSLETQVAQLKTTLPNDLASRLSAVEAESAHNSKTTAPLQGSLETLGPNLDQLSNELSENTKNRLSTVEAESSETTKAITPLEERIGALETLPSSVASTSRQPEESPKSGHLHALSIRVKQLEDDSEDDKAQIINHVDGEISHLRDEVTKKLAEARETLERDIGNDFVALQDRLRKKIDEDIATVQCQLAEAKDIQAQHTTSIGNSMERPRRCEESHNSKLSTEQLDSLRELVTELQEKLAKVQNERDPRPQSVSTRTPVWQAVHPSNDEDELHPQTNGISSAAADPDLITRLGRDIEMLKGVAARHERLYNNLTTDEIVKQMVDQMGAMYPDAKDFHGVASTLKAEIKSIQEELSTVREAVETTVKSMAGITTHMPNLQVQLEQDANALKQDISGIKLRVEECAKTLEQGKIKLAGIDKLETDVKALTRSGQILTKAAEKIPLLEEQVQKLQDASRNRPAKS</sequence>
<proteinExistence type="predicted"/>
<keyword evidence="4" id="KW-1185">Reference proteome</keyword>
<protein>
    <submittedName>
        <fullName evidence="3">Uncharacterized protein</fullName>
    </submittedName>
</protein>
<dbReference type="AlphaFoldDB" id="A0A2S6CG64"/>
<feature type="region of interest" description="Disordered" evidence="2">
    <location>
        <begin position="1"/>
        <end position="70"/>
    </location>
</feature>
<organism evidence="3 4">
    <name type="scientific">Cercospora berteroae</name>
    <dbReference type="NCBI Taxonomy" id="357750"/>
    <lineage>
        <taxon>Eukaryota</taxon>
        <taxon>Fungi</taxon>
        <taxon>Dikarya</taxon>
        <taxon>Ascomycota</taxon>
        <taxon>Pezizomycotina</taxon>
        <taxon>Dothideomycetes</taxon>
        <taxon>Dothideomycetidae</taxon>
        <taxon>Mycosphaerellales</taxon>
        <taxon>Mycosphaerellaceae</taxon>
        <taxon>Cercospora</taxon>
    </lineage>
</organism>
<reference evidence="4" key="1">
    <citation type="journal article" date="2017" name="bioRxiv">
        <title>Conservation of a gene cluster reveals novel cercosporin biosynthetic mechanisms and extends production to the genus Colletotrichum.</title>
        <authorList>
            <person name="de Jonge R."/>
            <person name="Ebert M.K."/>
            <person name="Huitt-Roehl C.R."/>
            <person name="Pal P."/>
            <person name="Suttle J.C."/>
            <person name="Spanner R.E."/>
            <person name="Neubauer J.D."/>
            <person name="Jurick W.M.II."/>
            <person name="Stott K.A."/>
            <person name="Secor G.A."/>
            <person name="Thomma B.P.H.J."/>
            <person name="Van de Peer Y."/>
            <person name="Townsend C.A."/>
            <person name="Bolton M.D."/>
        </authorList>
    </citation>
    <scope>NUCLEOTIDE SEQUENCE [LARGE SCALE GENOMIC DNA]</scope>
    <source>
        <strain evidence="4">CBS538.71</strain>
    </source>
</reference>
<evidence type="ECO:0000256" key="1">
    <source>
        <dbReference type="SAM" id="Coils"/>
    </source>
</evidence>
<feature type="region of interest" description="Disordered" evidence="2">
    <location>
        <begin position="503"/>
        <end position="522"/>
    </location>
</feature>
<feature type="compositionally biased region" description="Polar residues" evidence="2">
    <location>
        <begin position="30"/>
        <end position="51"/>
    </location>
</feature>
<gene>
    <name evidence="3" type="ORF">CBER1_03952</name>
</gene>
<feature type="region of interest" description="Disordered" evidence="2">
    <location>
        <begin position="435"/>
        <end position="463"/>
    </location>
</feature>